<dbReference type="NCBIfam" id="NF041390">
    <property type="entry name" value="TadE_Rv3655c"/>
    <property type="match status" value="1"/>
</dbReference>
<dbReference type="InterPro" id="IPR049790">
    <property type="entry name" value="Rv3655c/TadE"/>
</dbReference>
<dbReference type="EMBL" id="JAUSRA010000001">
    <property type="protein sequence ID" value="MDP9798920.1"/>
    <property type="molecule type" value="Genomic_DNA"/>
</dbReference>
<gene>
    <name evidence="3" type="ORF">J2S43_007432</name>
</gene>
<evidence type="ECO:0008006" key="5">
    <source>
        <dbReference type="Google" id="ProtNLM"/>
    </source>
</evidence>
<dbReference type="RefSeq" id="WP_306837175.1">
    <property type="nucleotide sequence ID" value="NZ_JAUSRA010000001.1"/>
</dbReference>
<dbReference type="Proteomes" id="UP001240984">
    <property type="component" value="Unassembled WGS sequence"/>
</dbReference>
<keyword evidence="2" id="KW-0812">Transmembrane</keyword>
<evidence type="ECO:0000313" key="4">
    <source>
        <dbReference type="Proteomes" id="UP001240984"/>
    </source>
</evidence>
<evidence type="ECO:0000313" key="3">
    <source>
        <dbReference type="EMBL" id="MDP9798920.1"/>
    </source>
</evidence>
<feature type="transmembrane region" description="Helical" evidence="2">
    <location>
        <begin position="76"/>
        <end position="98"/>
    </location>
</feature>
<evidence type="ECO:0000256" key="1">
    <source>
        <dbReference type="SAM" id="MobiDB-lite"/>
    </source>
</evidence>
<accession>A0ABT9N5D8</accession>
<protein>
    <recommendedName>
        <fullName evidence="5">Mucin-associated surface protein</fullName>
    </recommendedName>
</protein>
<feature type="compositionally biased region" description="Low complexity" evidence="1">
    <location>
        <begin position="45"/>
        <end position="63"/>
    </location>
</feature>
<evidence type="ECO:0000256" key="2">
    <source>
        <dbReference type="SAM" id="Phobius"/>
    </source>
</evidence>
<sequence length="180" mass="18142">MITLGLTALRYRGRHHHRSRVARLIGAVLSVLRRLSGLPVASHHGGPPAARSADDPPSSARPDGFADDRGAFTAEFAAALPALVLLLGAGLTVVLAVTDRGRCYDAARDAALAAARGESGLDAGTAAAPPGATVTLVPEGEHVRAVVTVPVRALGLTIPEITATGEAVAAIEPGVSVTAS</sequence>
<keyword evidence="2" id="KW-0472">Membrane</keyword>
<reference evidence="3 4" key="1">
    <citation type="submission" date="2023-07" db="EMBL/GenBank/DDBJ databases">
        <title>Sequencing the genomes of 1000 actinobacteria strains.</title>
        <authorList>
            <person name="Klenk H.-P."/>
        </authorList>
    </citation>
    <scope>NUCLEOTIDE SEQUENCE [LARGE SCALE GENOMIC DNA]</scope>
    <source>
        <strain evidence="3 4">DSM 44710</strain>
    </source>
</reference>
<organism evidence="3 4">
    <name type="scientific">Catenuloplanes nepalensis</name>
    <dbReference type="NCBI Taxonomy" id="587533"/>
    <lineage>
        <taxon>Bacteria</taxon>
        <taxon>Bacillati</taxon>
        <taxon>Actinomycetota</taxon>
        <taxon>Actinomycetes</taxon>
        <taxon>Micromonosporales</taxon>
        <taxon>Micromonosporaceae</taxon>
        <taxon>Catenuloplanes</taxon>
    </lineage>
</organism>
<comment type="caution">
    <text evidence="3">The sequence shown here is derived from an EMBL/GenBank/DDBJ whole genome shotgun (WGS) entry which is preliminary data.</text>
</comment>
<feature type="region of interest" description="Disordered" evidence="1">
    <location>
        <begin position="40"/>
        <end position="63"/>
    </location>
</feature>
<keyword evidence="4" id="KW-1185">Reference proteome</keyword>
<name>A0ABT9N5D8_9ACTN</name>
<proteinExistence type="predicted"/>
<keyword evidence="2" id="KW-1133">Transmembrane helix</keyword>